<protein>
    <submittedName>
        <fullName evidence="2">Uncharacterized protein</fullName>
    </submittedName>
</protein>
<organism evidence="2 3">
    <name type="scientific">Vitis vinifera</name>
    <name type="common">Grape</name>
    <dbReference type="NCBI Taxonomy" id="29760"/>
    <lineage>
        <taxon>Eukaryota</taxon>
        <taxon>Viridiplantae</taxon>
        <taxon>Streptophyta</taxon>
        <taxon>Embryophyta</taxon>
        <taxon>Tracheophyta</taxon>
        <taxon>Spermatophyta</taxon>
        <taxon>Magnoliopsida</taxon>
        <taxon>eudicotyledons</taxon>
        <taxon>Gunneridae</taxon>
        <taxon>Pentapetalae</taxon>
        <taxon>rosids</taxon>
        <taxon>Vitales</taxon>
        <taxon>Vitaceae</taxon>
        <taxon>Viteae</taxon>
        <taxon>Vitis</taxon>
    </lineage>
</organism>
<evidence type="ECO:0000313" key="2">
    <source>
        <dbReference type="EMBL" id="RVW47162.1"/>
    </source>
</evidence>
<feature type="compositionally biased region" description="Polar residues" evidence="1">
    <location>
        <begin position="93"/>
        <end position="111"/>
    </location>
</feature>
<dbReference type="Proteomes" id="UP000288805">
    <property type="component" value="Unassembled WGS sequence"/>
</dbReference>
<reference evidence="2 3" key="1">
    <citation type="journal article" date="2018" name="PLoS Genet.">
        <title>Population sequencing reveals clonal diversity and ancestral inbreeding in the grapevine cultivar Chardonnay.</title>
        <authorList>
            <person name="Roach M.J."/>
            <person name="Johnson D.L."/>
            <person name="Bohlmann J."/>
            <person name="van Vuuren H.J."/>
            <person name="Jones S.J."/>
            <person name="Pretorius I.S."/>
            <person name="Schmidt S.A."/>
            <person name="Borneman A.R."/>
        </authorList>
    </citation>
    <scope>NUCLEOTIDE SEQUENCE [LARGE SCALE GENOMIC DNA]</scope>
    <source>
        <strain evidence="3">cv. Chardonnay</strain>
        <tissue evidence="2">Leaf</tissue>
    </source>
</reference>
<name>A0A438EHL9_VITVI</name>
<comment type="caution">
    <text evidence="2">The sequence shown here is derived from an EMBL/GenBank/DDBJ whole genome shotgun (WGS) entry which is preliminary data.</text>
</comment>
<dbReference type="EMBL" id="QGNW01001287">
    <property type="protein sequence ID" value="RVW47162.1"/>
    <property type="molecule type" value="Genomic_DNA"/>
</dbReference>
<feature type="compositionally biased region" description="Basic and acidic residues" evidence="1">
    <location>
        <begin position="8"/>
        <end position="23"/>
    </location>
</feature>
<dbReference type="AlphaFoldDB" id="A0A438EHL9"/>
<accession>A0A438EHL9</accession>
<proteinExistence type="predicted"/>
<sequence>MCYGSRFRPRDFLTASDRERPGERPLPTYHTPQDESSDSTSVSSKRQRDKRPQLSDAMHARLGPQAPSKDKPPMAATWETYPNPPVAHITWDNPPQQTIRQIEGNSSNESP</sequence>
<gene>
    <name evidence="2" type="ORF">CK203_070066</name>
</gene>
<evidence type="ECO:0000256" key="1">
    <source>
        <dbReference type="SAM" id="MobiDB-lite"/>
    </source>
</evidence>
<evidence type="ECO:0000313" key="3">
    <source>
        <dbReference type="Proteomes" id="UP000288805"/>
    </source>
</evidence>
<feature type="region of interest" description="Disordered" evidence="1">
    <location>
        <begin position="1"/>
        <end position="111"/>
    </location>
</feature>